<reference evidence="1" key="1">
    <citation type="journal article" date="2021" name="Front. Microbiol.">
        <title>Comprehensive Comparative Genomics and Phenotyping of Methylobacterium Species.</title>
        <authorList>
            <person name="Alessa O."/>
            <person name="Ogura Y."/>
            <person name="Fujitani Y."/>
            <person name="Takami H."/>
            <person name="Hayashi T."/>
            <person name="Sahin N."/>
            <person name="Tani A."/>
        </authorList>
    </citation>
    <scope>NUCLEOTIDE SEQUENCE</scope>
    <source>
        <strain evidence="1">DSM 23674</strain>
    </source>
</reference>
<sequence>MSFILRAALVIGALSYFALQRDGGARPTEDLKAMAERQGAQLSALAGSLPAEMRAAATEAVTAEVLKRLSSETASRDTLLAVDRRPDWRGSDLR</sequence>
<gene>
    <name evidence="1" type="ORF">EKPJFOCH_0339</name>
</gene>
<keyword evidence="2" id="KW-1185">Reference proteome</keyword>
<protein>
    <submittedName>
        <fullName evidence="1">Uncharacterized protein</fullName>
    </submittedName>
</protein>
<accession>A0ABQ4TG21</accession>
<evidence type="ECO:0000313" key="2">
    <source>
        <dbReference type="Proteomes" id="UP001055101"/>
    </source>
</evidence>
<dbReference type="Proteomes" id="UP001055101">
    <property type="component" value="Unassembled WGS sequence"/>
</dbReference>
<comment type="caution">
    <text evidence="1">The sequence shown here is derived from an EMBL/GenBank/DDBJ whole genome shotgun (WGS) entry which is preliminary data.</text>
</comment>
<reference evidence="1" key="2">
    <citation type="submission" date="2021-08" db="EMBL/GenBank/DDBJ databases">
        <authorList>
            <person name="Tani A."/>
            <person name="Ola A."/>
            <person name="Ogura Y."/>
            <person name="Katsura K."/>
            <person name="Hayashi T."/>
        </authorList>
    </citation>
    <scope>NUCLEOTIDE SEQUENCE</scope>
    <source>
        <strain evidence="1">DSM 23674</strain>
    </source>
</reference>
<proteinExistence type="predicted"/>
<evidence type="ECO:0000313" key="1">
    <source>
        <dbReference type="EMBL" id="GJE53871.1"/>
    </source>
</evidence>
<dbReference type="RefSeq" id="WP_147814284.1">
    <property type="nucleotide sequence ID" value="NZ_BPRA01000001.1"/>
</dbReference>
<dbReference type="EMBL" id="BPRA01000001">
    <property type="protein sequence ID" value="GJE53871.1"/>
    <property type="molecule type" value="Genomic_DNA"/>
</dbReference>
<name>A0ABQ4TG21_9HYPH</name>
<organism evidence="1 2">
    <name type="scientific">Methylobacterium thuringiense</name>
    <dbReference type="NCBI Taxonomy" id="1003091"/>
    <lineage>
        <taxon>Bacteria</taxon>
        <taxon>Pseudomonadati</taxon>
        <taxon>Pseudomonadota</taxon>
        <taxon>Alphaproteobacteria</taxon>
        <taxon>Hyphomicrobiales</taxon>
        <taxon>Methylobacteriaceae</taxon>
        <taxon>Methylobacterium</taxon>
    </lineage>
</organism>